<comment type="caution">
    <text evidence="12">The sequence shown here is derived from an EMBL/GenBank/DDBJ whole genome shotgun (WGS) entry which is preliminary data.</text>
</comment>
<dbReference type="PIRSF" id="PIRSF000654">
    <property type="entry name" value="Integrin-linked_kinase"/>
    <property type="match status" value="1"/>
</dbReference>
<evidence type="ECO:0000259" key="11">
    <source>
        <dbReference type="PROSITE" id="PS50011"/>
    </source>
</evidence>
<dbReference type="Proteomes" id="UP000485058">
    <property type="component" value="Unassembled WGS sequence"/>
</dbReference>
<comment type="similarity">
    <text evidence="1">Belongs to the protein kinase superfamily. STE Ser/Thr protein kinase family. STE20 subfamily.</text>
</comment>
<keyword evidence="6 12" id="KW-0418">Kinase</keyword>
<evidence type="ECO:0000256" key="7">
    <source>
        <dbReference type="ARBA" id="ARBA00022840"/>
    </source>
</evidence>
<comment type="catalytic activity">
    <reaction evidence="8">
        <text>L-threonyl-[protein] + ATP = O-phospho-L-threonyl-[protein] + ADP + H(+)</text>
        <dbReference type="Rhea" id="RHEA:46608"/>
        <dbReference type="Rhea" id="RHEA-COMP:11060"/>
        <dbReference type="Rhea" id="RHEA-COMP:11605"/>
        <dbReference type="ChEBI" id="CHEBI:15378"/>
        <dbReference type="ChEBI" id="CHEBI:30013"/>
        <dbReference type="ChEBI" id="CHEBI:30616"/>
        <dbReference type="ChEBI" id="CHEBI:61977"/>
        <dbReference type="ChEBI" id="CHEBI:456216"/>
        <dbReference type="EC" id="2.7.11.1"/>
    </reaction>
</comment>
<keyword evidence="7 10" id="KW-0067">ATP-binding</keyword>
<dbReference type="InterPro" id="IPR017441">
    <property type="entry name" value="Protein_kinase_ATP_BS"/>
</dbReference>
<feature type="domain" description="Protein kinase" evidence="11">
    <location>
        <begin position="4"/>
        <end position="236"/>
    </location>
</feature>
<dbReference type="GO" id="GO:0004674">
    <property type="term" value="F:protein serine/threonine kinase activity"/>
    <property type="evidence" value="ECO:0007669"/>
    <property type="project" value="UniProtKB-KW"/>
</dbReference>
<evidence type="ECO:0000256" key="4">
    <source>
        <dbReference type="ARBA" id="ARBA00022679"/>
    </source>
</evidence>
<dbReference type="PROSITE" id="PS00107">
    <property type="entry name" value="PROTEIN_KINASE_ATP"/>
    <property type="match status" value="1"/>
</dbReference>
<keyword evidence="3" id="KW-0723">Serine/threonine-protein kinase</keyword>
<name>A0A699Y7Y4_HAELA</name>
<protein>
    <recommendedName>
        <fullName evidence="2">non-specific serine/threonine protein kinase</fullName>
        <ecNumber evidence="2">2.7.11.1</ecNumber>
    </recommendedName>
</protein>
<feature type="non-terminal residue" evidence="12">
    <location>
        <position position="1"/>
    </location>
</feature>
<gene>
    <name evidence="12" type="ORF">HaLaN_00885</name>
</gene>
<evidence type="ECO:0000256" key="1">
    <source>
        <dbReference type="ARBA" id="ARBA00008874"/>
    </source>
</evidence>
<evidence type="ECO:0000256" key="2">
    <source>
        <dbReference type="ARBA" id="ARBA00012513"/>
    </source>
</evidence>
<accession>A0A699Y7Y4</accession>
<dbReference type="Pfam" id="PF00069">
    <property type="entry name" value="Pkinase"/>
    <property type="match status" value="1"/>
</dbReference>
<dbReference type="SUPFAM" id="SSF56112">
    <property type="entry name" value="Protein kinase-like (PK-like)"/>
    <property type="match status" value="1"/>
</dbReference>
<evidence type="ECO:0000256" key="5">
    <source>
        <dbReference type="ARBA" id="ARBA00022741"/>
    </source>
</evidence>
<evidence type="ECO:0000256" key="6">
    <source>
        <dbReference type="ARBA" id="ARBA00022777"/>
    </source>
</evidence>
<dbReference type="SMART" id="SM00220">
    <property type="entry name" value="S_TKc"/>
    <property type="match status" value="1"/>
</dbReference>
<keyword evidence="5 10" id="KW-0547">Nucleotide-binding</keyword>
<evidence type="ECO:0000313" key="12">
    <source>
        <dbReference type="EMBL" id="GFH06280.1"/>
    </source>
</evidence>
<dbReference type="AlphaFoldDB" id="A0A699Y7Y4"/>
<evidence type="ECO:0000313" key="13">
    <source>
        <dbReference type="Proteomes" id="UP000485058"/>
    </source>
</evidence>
<evidence type="ECO:0000256" key="9">
    <source>
        <dbReference type="ARBA" id="ARBA00048679"/>
    </source>
</evidence>
<organism evidence="12 13">
    <name type="scientific">Haematococcus lacustris</name>
    <name type="common">Green alga</name>
    <name type="synonym">Haematococcus pluvialis</name>
    <dbReference type="NCBI Taxonomy" id="44745"/>
    <lineage>
        <taxon>Eukaryota</taxon>
        <taxon>Viridiplantae</taxon>
        <taxon>Chlorophyta</taxon>
        <taxon>core chlorophytes</taxon>
        <taxon>Chlorophyceae</taxon>
        <taxon>CS clade</taxon>
        <taxon>Chlamydomonadales</taxon>
        <taxon>Haematococcaceae</taxon>
        <taxon>Haematococcus</taxon>
    </lineage>
</organism>
<dbReference type="PROSITE" id="PS50011">
    <property type="entry name" value="PROTEIN_KINASE_DOM"/>
    <property type="match status" value="1"/>
</dbReference>
<dbReference type="PANTHER" id="PTHR48012">
    <property type="entry name" value="STERILE20-LIKE KINASE, ISOFORM B-RELATED"/>
    <property type="match status" value="1"/>
</dbReference>
<dbReference type="InterPro" id="IPR011009">
    <property type="entry name" value="Kinase-like_dom_sf"/>
</dbReference>
<evidence type="ECO:0000256" key="10">
    <source>
        <dbReference type="PROSITE-ProRule" id="PRU10141"/>
    </source>
</evidence>
<comment type="catalytic activity">
    <reaction evidence="9">
        <text>L-seryl-[protein] + ATP = O-phospho-L-seryl-[protein] + ADP + H(+)</text>
        <dbReference type="Rhea" id="RHEA:17989"/>
        <dbReference type="Rhea" id="RHEA-COMP:9863"/>
        <dbReference type="Rhea" id="RHEA-COMP:11604"/>
        <dbReference type="ChEBI" id="CHEBI:15378"/>
        <dbReference type="ChEBI" id="CHEBI:29999"/>
        <dbReference type="ChEBI" id="CHEBI:30616"/>
        <dbReference type="ChEBI" id="CHEBI:83421"/>
        <dbReference type="ChEBI" id="CHEBI:456216"/>
        <dbReference type="EC" id="2.7.11.1"/>
    </reaction>
</comment>
<proteinExistence type="inferred from homology"/>
<dbReference type="PANTHER" id="PTHR48012:SF10">
    <property type="entry name" value="FI20177P1"/>
    <property type="match status" value="1"/>
</dbReference>
<feature type="binding site" evidence="10">
    <location>
        <position position="33"/>
    </location>
    <ligand>
        <name>ATP</name>
        <dbReference type="ChEBI" id="CHEBI:30616"/>
    </ligand>
</feature>
<dbReference type="GO" id="GO:0005524">
    <property type="term" value="F:ATP binding"/>
    <property type="evidence" value="ECO:0007669"/>
    <property type="project" value="UniProtKB-UniRule"/>
</dbReference>
<sequence>MDRYDIQDCIGRGSYGDVFKGLDKSTGRMVAFKIIDLEEVEDDIDSIHKEITMLAGCHCSNITEYYASVLKPGATELVIVMELMACSVADLLGLGPLDEASIALVLHEVLCALAYLHGEHRIHRDVKAANILLGEQGDVKISDFGVSGQLSGTLGFRRRTFVGTPFWMAPEVIQSSDEGYSERADIWSLGITAIEMATGSPPHANLHPMRVLFLIPKDPPPQLHGHFSPDFKDFVS</sequence>
<evidence type="ECO:0000256" key="8">
    <source>
        <dbReference type="ARBA" id="ARBA00047899"/>
    </source>
</evidence>
<dbReference type="EMBL" id="BLLF01000031">
    <property type="protein sequence ID" value="GFH06280.1"/>
    <property type="molecule type" value="Genomic_DNA"/>
</dbReference>
<dbReference type="InterPro" id="IPR000719">
    <property type="entry name" value="Prot_kinase_dom"/>
</dbReference>
<evidence type="ECO:0000256" key="3">
    <source>
        <dbReference type="ARBA" id="ARBA00022527"/>
    </source>
</evidence>
<reference evidence="12 13" key="1">
    <citation type="submission" date="2020-02" db="EMBL/GenBank/DDBJ databases">
        <title>Draft genome sequence of Haematococcus lacustris strain NIES-144.</title>
        <authorList>
            <person name="Morimoto D."/>
            <person name="Nakagawa S."/>
            <person name="Yoshida T."/>
            <person name="Sawayama S."/>
        </authorList>
    </citation>
    <scope>NUCLEOTIDE SEQUENCE [LARGE SCALE GENOMIC DNA]</scope>
    <source>
        <strain evidence="12 13">NIES-144</strain>
    </source>
</reference>
<dbReference type="GO" id="GO:0005737">
    <property type="term" value="C:cytoplasm"/>
    <property type="evidence" value="ECO:0007669"/>
    <property type="project" value="TreeGrafter"/>
</dbReference>
<keyword evidence="4" id="KW-0808">Transferase</keyword>
<keyword evidence="13" id="KW-1185">Reference proteome</keyword>
<dbReference type="Gene3D" id="1.10.510.10">
    <property type="entry name" value="Transferase(Phosphotransferase) domain 1"/>
    <property type="match status" value="1"/>
</dbReference>
<feature type="non-terminal residue" evidence="12">
    <location>
        <position position="236"/>
    </location>
</feature>
<dbReference type="EC" id="2.7.11.1" evidence="2"/>
<dbReference type="InterPro" id="IPR050629">
    <property type="entry name" value="STE20/SPS1-PAK"/>
</dbReference>